<evidence type="ECO:0000256" key="1">
    <source>
        <dbReference type="ARBA" id="ARBA00001709"/>
    </source>
</evidence>
<dbReference type="InterPro" id="IPR029045">
    <property type="entry name" value="ClpP/crotonase-like_dom_sf"/>
</dbReference>
<gene>
    <name evidence="9" type="ORF">CHIRRI_LOCUS3839</name>
</gene>
<comment type="similarity">
    <text evidence="2">Belongs to the enoyl-CoA hydratase/isomerase family.</text>
</comment>
<feature type="domain" description="Enoyl-CoA hydratase/isomerase" evidence="8">
    <location>
        <begin position="23"/>
        <end position="351"/>
    </location>
</feature>
<evidence type="ECO:0000256" key="4">
    <source>
        <dbReference type="ARBA" id="ARBA00016714"/>
    </source>
</evidence>
<evidence type="ECO:0000256" key="6">
    <source>
        <dbReference type="ARBA" id="ARBA00024871"/>
    </source>
</evidence>
<dbReference type="PANTHER" id="PTHR43176">
    <property type="entry name" value="3-HYDROXYISOBUTYRYL-COA HYDROLASE-RELATED"/>
    <property type="match status" value="1"/>
</dbReference>
<evidence type="ECO:0000256" key="7">
    <source>
        <dbReference type="ARBA" id="ARBA00031181"/>
    </source>
</evidence>
<dbReference type="InterPro" id="IPR032259">
    <property type="entry name" value="HIBYL-CoA-H"/>
</dbReference>
<proteinExistence type="inferred from homology"/>
<dbReference type="PANTHER" id="PTHR43176:SF3">
    <property type="entry name" value="3-HYDROXYISOBUTYRYL-COA HYDROLASE, MITOCHONDRIAL"/>
    <property type="match status" value="1"/>
</dbReference>
<dbReference type="GO" id="GO:0003860">
    <property type="term" value="F:3-hydroxyisobutyryl-CoA hydrolase activity"/>
    <property type="evidence" value="ECO:0007669"/>
    <property type="project" value="UniProtKB-EC"/>
</dbReference>
<accession>A0A9N9RPR5</accession>
<dbReference type="SUPFAM" id="SSF52096">
    <property type="entry name" value="ClpP/crotonase"/>
    <property type="match status" value="1"/>
</dbReference>
<protein>
    <recommendedName>
        <fullName evidence="4">3-hydroxyisobutyryl-CoA hydrolase, mitochondrial</fullName>
        <ecNumber evidence="3">3.1.2.4</ecNumber>
    </recommendedName>
    <alternativeName>
        <fullName evidence="7">3-hydroxyisobutyryl-coenzyme A hydrolase</fullName>
    </alternativeName>
</protein>
<evidence type="ECO:0000259" key="8">
    <source>
        <dbReference type="Pfam" id="PF16113"/>
    </source>
</evidence>
<keyword evidence="10" id="KW-1185">Reference proteome</keyword>
<evidence type="ECO:0000313" key="9">
    <source>
        <dbReference type="EMBL" id="CAG9800902.1"/>
    </source>
</evidence>
<organism evidence="9 10">
    <name type="scientific">Chironomus riparius</name>
    <dbReference type="NCBI Taxonomy" id="315576"/>
    <lineage>
        <taxon>Eukaryota</taxon>
        <taxon>Metazoa</taxon>
        <taxon>Ecdysozoa</taxon>
        <taxon>Arthropoda</taxon>
        <taxon>Hexapoda</taxon>
        <taxon>Insecta</taxon>
        <taxon>Pterygota</taxon>
        <taxon>Neoptera</taxon>
        <taxon>Endopterygota</taxon>
        <taxon>Diptera</taxon>
        <taxon>Nematocera</taxon>
        <taxon>Chironomoidea</taxon>
        <taxon>Chironomidae</taxon>
        <taxon>Chironominae</taxon>
        <taxon>Chironomus</taxon>
    </lineage>
</organism>
<dbReference type="AlphaFoldDB" id="A0A9N9RPR5"/>
<dbReference type="Proteomes" id="UP001153620">
    <property type="component" value="Chromosome 1"/>
</dbReference>
<dbReference type="InterPro" id="IPR045004">
    <property type="entry name" value="ECH_dom"/>
</dbReference>
<dbReference type="Gene3D" id="3.90.226.10">
    <property type="entry name" value="2-enoyl-CoA Hydratase, Chain A, domain 1"/>
    <property type="match status" value="1"/>
</dbReference>
<comment type="catalytic activity">
    <reaction evidence="1">
        <text>3-hydroxy-2-methylpropanoyl-CoA + H2O = 3-hydroxy-2-methylpropanoate + CoA + H(+)</text>
        <dbReference type="Rhea" id="RHEA:20888"/>
        <dbReference type="ChEBI" id="CHEBI:11805"/>
        <dbReference type="ChEBI" id="CHEBI:15377"/>
        <dbReference type="ChEBI" id="CHEBI:15378"/>
        <dbReference type="ChEBI" id="CHEBI:57287"/>
        <dbReference type="ChEBI" id="CHEBI:57340"/>
        <dbReference type="EC" id="3.1.2.4"/>
    </reaction>
</comment>
<dbReference type="EC" id="3.1.2.4" evidence="3"/>
<dbReference type="Pfam" id="PF16113">
    <property type="entry name" value="ECH_2"/>
    <property type="match status" value="1"/>
</dbReference>
<keyword evidence="5" id="KW-0378">Hydrolase</keyword>
<reference evidence="9" key="2">
    <citation type="submission" date="2022-10" db="EMBL/GenBank/DDBJ databases">
        <authorList>
            <consortium name="ENA_rothamsted_submissions"/>
            <consortium name="culmorum"/>
            <person name="King R."/>
        </authorList>
    </citation>
    <scope>NUCLEOTIDE SEQUENCE</scope>
</reference>
<dbReference type="GO" id="GO:0006574">
    <property type="term" value="P:L-valine catabolic process"/>
    <property type="evidence" value="ECO:0007669"/>
    <property type="project" value="TreeGrafter"/>
</dbReference>
<dbReference type="NCBIfam" id="NF004127">
    <property type="entry name" value="PRK05617.1"/>
    <property type="match status" value="1"/>
</dbReference>
<dbReference type="EMBL" id="OU895877">
    <property type="protein sequence ID" value="CAG9800902.1"/>
    <property type="molecule type" value="Genomic_DNA"/>
</dbReference>
<reference evidence="9" key="1">
    <citation type="submission" date="2022-01" db="EMBL/GenBank/DDBJ databases">
        <authorList>
            <person name="King R."/>
        </authorList>
    </citation>
    <scope>NUCLEOTIDE SEQUENCE</scope>
</reference>
<dbReference type="CDD" id="cd06558">
    <property type="entry name" value="crotonase-like"/>
    <property type="match status" value="1"/>
</dbReference>
<evidence type="ECO:0000256" key="3">
    <source>
        <dbReference type="ARBA" id="ARBA00011915"/>
    </source>
</evidence>
<comment type="function">
    <text evidence="6">Hydrolyzes 3-hydroxyisobutyryl-CoA (HIBYL-CoA), a saline catabolite. Has high activity toward isobutyryl-CoA. Could be an isobutyryl-CoA dehydrogenase that functions in valine catabolism. Also hydrolyzes 3-hydroxypropanoyl-CoA.</text>
</comment>
<sequence length="367" mass="41530">MFPGILKSFQSNRIILEEIKNAAVITLNRPKKMNTITPGMHKELYELIKGLEASDNKLVIIQGAGNQAFCAGIDLLRLKKSIDMKQNWVDVGTSIQFNVSNATNLLSMYKKPYLALYDGITMGAGCSFSMPSKYRIATERTIFAMPETEIGFLTNAGASFFLPRLKYNLGYYIGLSGAKIHGYDVKKYGLATHYIESKKLDEFVNSVVECQDDYEVEKVILQFSSNSVSKDSVIEKILPNIDKCFNGGSVEEIIDNLSTNGSEWAIKTVKKLNRMSPTSLKICHKLLKMGNTLSLQECLKIENTLIWRMSTTYPEDFMEGIRAMIIDKDMKPKWNPRALKDVTDEHIDKFFELLPKELELKLENVVN</sequence>
<name>A0A9N9RPR5_9DIPT</name>
<evidence type="ECO:0000313" key="10">
    <source>
        <dbReference type="Proteomes" id="UP001153620"/>
    </source>
</evidence>
<evidence type="ECO:0000256" key="5">
    <source>
        <dbReference type="ARBA" id="ARBA00022801"/>
    </source>
</evidence>
<dbReference type="OrthoDB" id="16820at2759"/>
<evidence type="ECO:0000256" key="2">
    <source>
        <dbReference type="ARBA" id="ARBA00005254"/>
    </source>
</evidence>